<feature type="transmembrane region" description="Helical" evidence="1">
    <location>
        <begin position="72"/>
        <end position="94"/>
    </location>
</feature>
<feature type="transmembrane region" description="Helical" evidence="1">
    <location>
        <begin position="195"/>
        <end position="221"/>
    </location>
</feature>
<reference evidence="3" key="1">
    <citation type="submission" date="2013-08" db="EMBL/GenBank/DDBJ databases">
        <authorList>
            <person name="Durkin A.S."/>
            <person name="Haft D.R."/>
            <person name="McCorrison J."/>
            <person name="Torralba M."/>
            <person name="Gillis M."/>
            <person name="Haft D.H."/>
            <person name="Methe B."/>
            <person name="Sutton G."/>
            <person name="Nelson K.E."/>
        </authorList>
    </citation>
    <scope>NUCLEOTIDE SEQUENCE [LARGE SCALE GENOMIC DNA]</scope>
    <source>
        <strain evidence="3">F0233</strain>
    </source>
</reference>
<feature type="transmembrane region" description="Helical" evidence="1">
    <location>
        <begin position="123"/>
        <end position="143"/>
    </location>
</feature>
<dbReference type="GeneID" id="95360444"/>
<organism evidence="3 4">
    <name type="scientific">Propionibacterium acidifaciens F0233</name>
    <dbReference type="NCBI Taxonomy" id="553198"/>
    <lineage>
        <taxon>Bacteria</taxon>
        <taxon>Bacillati</taxon>
        <taxon>Actinomycetota</taxon>
        <taxon>Actinomycetes</taxon>
        <taxon>Propionibacteriales</taxon>
        <taxon>Propionibacteriaceae</taxon>
        <taxon>Propionibacterium</taxon>
    </lineage>
</organism>
<dbReference type="OrthoDB" id="9792533at2"/>
<evidence type="ECO:0000313" key="4">
    <source>
        <dbReference type="Proteomes" id="UP000017052"/>
    </source>
</evidence>
<gene>
    <name evidence="3" type="ORF">HMPREF0682_1474</name>
</gene>
<feature type="transmembrane region" description="Helical" evidence="1">
    <location>
        <begin position="164"/>
        <end position="189"/>
    </location>
</feature>
<feature type="domain" description="Membrane iron-sulfur containing protein FtrD-like" evidence="2">
    <location>
        <begin position="339"/>
        <end position="439"/>
    </location>
</feature>
<keyword evidence="1" id="KW-1133">Transmembrane helix</keyword>
<evidence type="ECO:0000259" key="2">
    <source>
        <dbReference type="Pfam" id="PF10080"/>
    </source>
</evidence>
<feature type="transmembrane region" description="Helical" evidence="1">
    <location>
        <begin position="41"/>
        <end position="60"/>
    </location>
</feature>
<proteinExistence type="predicted"/>
<evidence type="ECO:0000256" key="1">
    <source>
        <dbReference type="SAM" id="Phobius"/>
    </source>
</evidence>
<comment type="caution">
    <text evidence="3">The sequence shown here is derived from an EMBL/GenBank/DDBJ whole genome shotgun (WGS) entry which is preliminary data.</text>
</comment>
<dbReference type="AlphaFoldDB" id="U2QQ50"/>
<dbReference type="EMBL" id="ACVN02000133">
    <property type="protein sequence ID" value="ERK58621.1"/>
    <property type="molecule type" value="Genomic_DNA"/>
</dbReference>
<evidence type="ECO:0000313" key="3">
    <source>
        <dbReference type="EMBL" id="ERK58621.1"/>
    </source>
</evidence>
<protein>
    <submittedName>
        <fullName evidence="3">Membrane protein, PF10080 family</fullName>
    </submittedName>
</protein>
<keyword evidence="4" id="KW-1185">Reference proteome</keyword>
<name>U2QQ50_9ACTN</name>
<sequence>MLAQLVDSLGSLILVALTIGALSPGVRLASGGDPARPGPHPVVWGSLAGAAIGLALIVVHQFSIIRFDRQHLTLTTLEPTVALFVVLLALVWILGRRTLRLLRGARGDSLASAGVDNPIPGPWRVVVALAGFIWALAVVFRASQSVYLQIWSWVPSSSTVFSSTTFLNVLGFVIGIGIAVLAGASVSMLCTRRPLLAPILLTVFGVVLTASHLFLIVRLLYSLRVIRVSRRTAAGMSWLVNHDNLFAFAAMAVTAVAAVFALIVARRTSTDADVAAQHRLRAAGVRSMSRRSVLVLATLAASATAMTVGRHYATREVELSAPEPFDVVGDNVVVGLDRISDTHLHRFEYPTSAGPAVRFIVIQKAGTSFGVGLDACEICGASGYYEEDGKVICKLCGVAMNIATIGFKGGCNPIPIDFTVANGTLTVPISVLEANAKIFA</sequence>
<keyword evidence="1" id="KW-0812">Transmembrane</keyword>
<feature type="transmembrane region" description="Helical" evidence="1">
    <location>
        <begin position="245"/>
        <end position="265"/>
    </location>
</feature>
<dbReference type="InterPro" id="IPR018758">
    <property type="entry name" value="FtrD-like"/>
</dbReference>
<keyword evidence="1" id="KW-0472">Membrane</keyword>
<dbReference type="RefSeq" id="WP_021797171.1">
    <property type="nucleotide sequence ID" value="NZ_ACVN02000133.1"/>
</dbReference>
<dbReference type="Proteomes" id="UP000017052">
    <property type="component" value="Unassembled WGS sequence"/>
</dbReference>
<dbReference type="Pfam" id="PF10080">
    <property type="entry name" value="FtrD-like"/>
    <property type="match status" value="1"/>
</dbReference>
<accession>U2QQ50</accession>